<dbReference type="InterPro" id="IPR036059">
    <property type="entry name" value="TldD/PmbA_sf"/>
</dbReference>
<organism evidence="2 3">
    <name type="scientific">Thermosipho ferrireducens</name>
    <dbReference type="NCBI Taxonomy" id="2571116"/>
    <lineage>
        <taxon>Bacteria</taxon>
        <taxon>Thermotogati</taxon>
        <taxon>Thermotogota</taxon>
        <taxon>Thermotogae</taxon>
        <taxon>Thermotogales</taxon>
        <taxon>Fervidobacteriaceae</taxon>
        <taxon>Thermosipho</taxon>
    </lineage>
</organism>
<reference evidence="2 3" key="1">
    <citation type="submission" date="2021-03" db="EMBL/GenBank/DDBJ databases">
        <title>Thermosipho ferrireducens sp.nov., an anaerobic thermophilic iron-reducing bacterium isolated from a deep-sea hydrothermal sulfide deposits.</title>
        <authorList>
            <person name="Zeng X."/>
            <person name="Chen Y."/>
            <person name="Shao Z."/>
        </authorList>
    </citation>
    <scope>NUCLEOTIDE SEQUENCE [LARGE SCALE GENOMIC DNA]</scope>
    <source>
        <strain evidence="2 3">JL129W03</strain>
    </source>
</reference>
<accession>A0ABX7S8R3</accession>
<dbReference type="RefSeq" id="WP_207566407.1">
    <property type="nucleotide sequence ID" value="NZ_CP071446.1"/>
</dbReference>
<name>A0ABX7S8R3_9BACT</name>
<dbReference type="Pfam" id="PF19289">
    <property type="entry name" value="PmbA_TldD_3rd"/>
    <property type="match status" value="1"/>
</dbReference>
<feature type="domain" description="Metalloprotease TldD/E C-terminal" evidence="1">
    <location>
        <begin position="195"/>
        <end position="395"/>
    </location>
</feature>
<evidence type="ECO:0000313" key="3">
    <source>
        <dbReference type="Proteomes" id="UP000671862"/>
    </source>
</evidence>
<protein>
    <recommendedName>
        <fullName evidence="1">Metalloprotease TldD/E C-terminal domain-containing protein</fullName>
    </recommendedName>
</protein>
<dbReference type="InterPro" id="IPR045569">
    <property type="entry name" value="Metalloprtase-TldD/E_C"/>
</dbReference>
<sequence length="411" mass="47023">MIREIYKVVNNEFTIGISNNEINDVRRKKIEKTSVRVYKENLIGVAGKIGSTSIEELEKQALNKLSFKISYPFEPTRDINKKLILENKLPDEENFFKDVEDILNKLKQENQDFIFSNKQKLLNTYAHMENSAGLNLEYKASFTELVFLFKHRESANIIDGYVALDGFEYNKEEFLKISNEILEAFRNKLDSFNDGKYPVIFLESDMAYKTKMYQALHGLVFGSGSSIFSEKLNQKLFNESFTFYQTKSPEDGYFGPFFDTEGTVNNEFKYNLIENGILKSPYTSKKYSKIFNLPLTGAAGGDYDDVPDIGYVSLHVKSSQKTLQELMNGRKGIFVLITSGGDFTPDGKFGAPVQVPLLWENGKFIGRLPEIVIESHIYDMFGKDFIGVSKDSLISTSHMNCIVMEMNVRKY</sequence>
<gene>
    <name evidence="2" type="ORF">JYK00_08125</name>
</gene>
<dbReference type="InterPro" id="IPR047657">
    <property type="entry name" value="PmbA"/>
</dbReference>
<dbReference type="PANTHER" id="PTHR43421">
    <property type="entry name" value="METALLOPROTEASE PMBA"/>
    <property type="match status" value="1"/>
</dbReference>
<dbReference type="SUPFAM" id="SSF111283">
    <property type="entry name" value="Putative modulator of DNA gyrase, PmbA/TldD"/>
    <property type="match status" value="1"/>
</dbReference>
<proteinExistence type="predicted"/>
<evidence type="ECO:0000313" key="2">
    <source>
        <dbReference type="EMBL" id="QTA37683.1"/>
    </source>
</evidence>
<dbReference type="EMBL" id="CP071446">
    <property type="protein sequence ID" value="QTA37683.1"/>
    <property type="molecule type" value="Genomic_DNA"/>
</dbReference>
<keyword evidence="3" id="KW-1185">Reference proteome</keyword>
<dbReference type="PANTHER" id="PTHR43421:SF1">
    <property type="entry name" value="METALLOPROTEASE PMBA"/>
    <property type="match status" value="1"/>
</dbReference>
<evidence type="ECO:0000259" key="1">
    <source>
        <dbReference type="Pfam" id="PF19289"/>
    </source>
</evidence>
<dbReference type="Proteomes" id="UP000671862">
    <property type="component" value="Chromosome"/>
</dbReference>